<feature type="compositionally biased region" description="Polar residues" evidence="12">
    <location>
        <begin position="58"/>
        <end position="71"/>
    </location>
</feature>
<evidence type="ECO:0000256" key="10">
    <source>
        <dbReference type="ARBA" id="ARBA00034269"/>
    </source>
</evidence>
<dbReference type="InterPro" id="IPR045861">
    <property type="entry name" value="CorA_cytoplasmic_dom"/>
</dbReference>
<evidence type="ECO:0000256" key="3">
    <source>
        <dbReference type="ARBA" id="ARBA00022448"/>
    </source>
</evidence>
<keyword evidence="7 13" id="KW-1133">Transmembrane helix</keyword>
<dbReference type="SUPFAM" id="SSF143865">
    <property type="entry name" value="CorA soluble domain-like"/>
    <property type="match status" value="1"/>
</dbReference>
<keyword evidence="17" id="KW-1185">Reference proteome</keyword>
<evidence type="ECO:0000313" key="17">
    <source>
        <dbReference type="Proteomes" id="UP000595198"/>
    </source>
</evidence>
<comment type="function">
    <text evidence="11">Mediates influx of magnesium ions. Alternates between open and closed states. Activated by low cytoplasmic Mg(2+) levels. Inactive when cytoplasmic Mg(2+) levels are high.</text>
</comment>
<evidence type="ECO:0000313" key="15">
    <source>
        <dbReference type="EMBL" id="QQB81912.1"/>
    </source>
</evidence>
<dbReference type="GO" id="GO:0000287">
    <property type="term" value="F:magnesium ion binding"/>
    <property type="evidence" value="ECO:0007669"/>
    <property type="project" value="TreeGrafter"/>
</dbReference>
<comment type="catalytic activity">
    <reaction evidence="10">
        <text>Mg(2+)(in) = Mg(2+)(out)</text>
        <dbReference type="Rhea" id="RHEA:29827"/>
        <dbReference type="ChEBI" id="CHEBI:18420"/>
    </reaction>
</comment>
<evidence type="ECO:0000256" key="4">
    <source>
        <dbReference type="ARBA" id="ARBA00022475"/>
    </source>
</evidence>
<dbReference type="SUPFAM" id="SSF144083">
    <property type="entry name" value="Magnesium transport protein CorA, transmembrane region"/>
    <property type="match status" value="1"/>
</dbReference>
<keyword evidence="6" id="KW-0460">Magnesium</keyword>
<keyword evidence="3" id="KW-0813">Transport</keyword>
<evidence type="ECO:0000256" key="8">
    <source>
        <dbReference type="ARBA" id="ARBA00023065"/>
    </source>
</evidence>
<evidence type="ECO:0000256" key="9">
    <source>
        <dbReference type="ARBA" id="ARBA00023136"/>
    </source>
</evidence>
<dbReference type="Proteomes" id="UP000594774">
    <property type="component" value="Chromosome"/>
</dbReference>
<gene>
    <name evidence="14" type="ORF">I6G95_07425</name>
    <name evidence="15" type="ORF">I6H48_07995</name>
</gene>
<dbReference type="GO" id="GO:0050897">
    <property type="term" value="F:cobalt ion binding"/>
    <property type="evidence" value="ECO:0007669"/>
    <property type="project" value="TreeGrafter"/>
</dbReference>
<keyword evidence="8" id="KW-0406">Ion transport</keyword>
<dbReference type="GO" id="GO:0015095">
    <property type="term" value="F:magnesium ion transmembrane transporter activity"/>
    <property type="evidence" value="ECO:0007669"/>
    <property type="project" value="TreeGrafter"/>
</dbReference>
<evidence type="ECO:0000313" key="14">
    <source>
        <dbReference type="EMBL" id="QPR30074.1"/>
    </source>
</evidence>
<proteinExistence type="inferred from homology"/>
<dbReference type="InterPro" id="IPR002523">
    <property type="entry name" value="MgTranspt_CorA/ZnTranspt_ZntB"/>
</dbReference>
<reference evidence="16 17" key="1">
    <citation type="submission" date="2020-12" db="EMBL/GenBank/DDBJ databases">
        <title>FDA dAtabase for Regulatory Grade micrObial Sequences (FDA-ARGOS): Supporting development and validation of Infectious Disease Dx tests.</title>
        <authorList>
            <person name="Sproer C."/>
            <person name="Gronow S."/>
            <person name="Severitt S."/>
            <person name="Schroder I."/>
            <person name="Tallon L."/>
            <person name="Sadzewicz L."/>
            <person name="Zhao X."/>
            <person name="Boylan J."/>
            <person name="Ott S."/>
            <person name="Bowen H."/>
            <person name="Vavikolanu K."/>
            <person name="Mehta A."/>
            <person name="Aluvathingal J."/>
            <person name="Nadendla S."/>
            <person name="Lowell S."/>
            <person name="Myers T."/>
            <person name="Yan Y."/>
            <person name="Sichtig H."/>
        </authorList>
    </citation>
    <scope>NUCLEOTIDE SEQUENCE [LARGE SCALE GENOMIC DNA]</scope>
    <source>
        <strain evidence="14 16">FDAARGOS_938</strain>
        <strain evidence="15 17">FDAARGOS_991</strain>
    </source>
</reference>
<keyword evidence="4" id="KW-1003">Cell membrane</keyword>
<dbReference type="AlphaFoldDB" id="A0AB37G7Y3"/>
<dbReference type="PANTHER" id="PTHR46494:SF1">
    <property type="entry name" value="CORA FAMILY METAL ION TRANSPORTER (EUROFUNG)"/>
    <property type="match status" value="1"/>
</dbReference>
<name>A0AB37G7Y3_CORAY</name>
<evidence type="ECO:0000256" key="7">
    <source>
        <dbReference type="ARBA" id="ARBA00022989"/>
    </source>
</evidence>
<sequence length="407" mass="45070">MGDEKSRNNSASSKARNPRTNSVSKSQTPSATAKPGKTARATNAAKSAAMSAVSKVTRTNGSSSSVGETQSAAVSDALRDCGVYIGGKRLPGTYDHFSGLSEVRNFGEGFTWLSLSRPNATQMDAIAELYGLDELTVEDALTNRQRPKIEIHDDHVVFVIRSIHYSPEGLVDDENEIIRSGQLMIVIGQEYVITIRMGMPSSDMQRISARVENTTDAIDYGPAGVLWALTDNLVDAYLRIALQLEDRVEIMEDAVFEPNLVSDIEDIYILKREILEMRHAIDPLTPALRSLMNLREDIMPKDVSRYLSDVLDHQLAAADLVAGLDERLSSLIDAAAVKIQLQQNQDMRTISAYAAILAVPTALAGIYGMNFDRMPELHWEYGYFIVLAIMFAIVAFLVWLLRRNKWL</sequence>
<keyword evidence="9 13" id="KW-0472">Membrane</keyword>
<dbReference type="InterPro" id="IPR045863">
    <property type="entry name" value="CorA_TM1_TM2"/>
</dbReference>
<dbReference type="Gene3D" id="1.20.58.340">
    <property type="entry name" value="Magnesium transport protein CorA, transmembrane region"/>
    <property type="match status" value="2"/>
</dbReference>
<dbReference type="Proteomes" id="UP000595198">
    <property type="component" value="Chromosome"/>
</dbReference>
<dbReference type="EMBL" id="CP066023">
    <property type="protein sequence ID" value="QQB81912.1"/>
    <property type="molecule type" value="Genomic_DNA"/>
</dbReference>
<keyword evidence="5 13" id="KW-0812">Transmembrane</keyword>
<evidence type="ECO:0000256" key="12">
    <source>
        <dbReference type="SAM" id="MobiDB-lite"/>
    </source>
</evidence>
<dbReference type="Gene3D" id="3.30.460.20">
    <property type="entry name" value="CorA soluble domain-like"/>
    <property type="match status" value="1"/>
</dbReference>
<organism evidence="14 16">
    <name type="scientific">Corynebacterium amycolatum</name>
    <dbReference type="NCBI Taxonomy" id="43765"/>
    <lineage>
        <taxon>Bacteria</taxon>
        <taxon>Bacillati</taxon>
        <taxon>Actinomycetota</taxon>
        <taxon>Actinomycetes</taxon>
        <taxon>Mycobacteriales</taxon>
        <taxon>Corynebacteriaceae</taxon>
        <taxon>Corynebacterium</taxon>
    </lineage>
</organism>
<feature type="transmembrane region" description="Helical" evidence="13">
    <location>
        <begin position="350"/>
        <end position="369"/>
    </location>
</feature>
<evidence type="ECO:0000256" key="13">
    <source>
        <dbReference type="SAM" id="Phobius"/>
    </source>
</evidence>
<evidence type="ECO:0000256" key="2">
    <source>
        <dbReference type="ARBA" id="ARBA00009765"/>
    </source>
</evidence>
<dbReference type="GO" id="GO:0005886">
    <property type="term" value="C:plasma membrane"/>
    <property type="evidence" value="ECO:0007669"/>
    <property type="project" value="UniProtKB-SubCell"/>
</dbReference>
<evidence type="ECO:0000256" key="11">
    <source>
        <dbReference type="ARBA" id="ARBA00045497"/>
    </source>
</evidence>
<evidence type="ECO:0000313" key="16">
    <source>
        <dbReference type="Proteomes" id="UP000594774"/>
    </source>
</evidence>
<dbReference type="GO" id="GO:0015087">
    <property type="term" value="F:cobalt ion transmembrane transporter activity"/>
    <property type="evidence" value="ECO:0007669"/>
    <property type="project" value="TreeGrafter"/>
</dbReference>
<feature type="transmembrane region" description="Helical" evidence="13">
    <location>
        <begin position="381"/>
        <end position="401"/>
    </location>
</feature>
<accession>A0AB37G7Y3</accession>
<feature type="region of interest" description="Disordered" evidence="12">
    <location>
        <begin position="1"/>
        <end position="71"/>
    </location>
</feature>
<feature type="compositionally biased region" description="Low complexity" evidence="12">
    <location>
        <begin position="38"/>
        <end position="57"/>
    </location>
</feature>
<dbReference type="FunFam" id="1.20.58.340:FF:000004">
    <property type="entry name" value="Magnesium transport protein CorA"/>
    <property type="match status" value="1"/>
</dbReference>
<dbReference type="PANTHER" id="PTHR46494">
    <property type="entry name" value="CORA FAMILY METAL ION TRANSPORTER (EUROFUNG)"/>
    <property type="match status" value="1"/>
</dbReference>
<evidence type="ECO:0000256" key="1">
    <source>
        <dbReference type="ARBA" id="ARBA00004651"/>
    </source>
</evidence>
<dbReference type="EMBL" id="CP065628">
    <property type="protein sequence ID" value="QPR30074.1"/>
    <property type="molecule type" value="Genomic_DNA"/>
</dbReference>
<feature type="compositionally biased region" description="Polar residues" evidence="12">
    <location>
        <begin position="18"/>
        <end position="31"/>
    </location>
</feature>
<dbReference type="CDD" id="cd12830">
    <property type="entry name" value="MtCorA-like"/>
    <property type="match status" value="1"/>
</dbReference>
<comment type="subcellular location">
    <subcellularLocation>
        <location evidence="1">Cell membrane</location>
        <topology evidence="1">Multi-pass membrane protein</topology>
    </subcellularLocation>
</comment>
<comment type="similarity">
    <text evidence="2">Belongs to the CorA metal ion transporter (MIT) (TC 1.A.35) family.</text>
</comment>
<evidence type="ECO:0000256" key="5">
    <source>
        <dbReference type="ARBA" id="ARBA00022692"/>
    </source>
</evidence>
<dbReference type="Pfam" id="PF01544">
    <property type="entry name" value="CorA"/>
    <property type="match status" value="1"/>
</dbReference>
<protein>
    <submittedName>
        <fullName evidence="14">Magnesium and cobalt transport protein CorA</fullName>
    </submittedName>
</protein>
<evidence type="ECO:0000256" key="6">
    <source>
        <dbReference type="ARBA" id="ARBA00022842"/>
    </source>
</evidence>